<evidence type="ECO:0000313" key="4">
    <source>
        <dbReference type="Proteomes" id="UP000198640"/>
    </source>
</evidence>
<accession>A0A1H3PSY5</accession>
<keyword evidence="4" id="KW-1185">Reference proteome</keyword>
<feature type="transmembrane region" description="Helical" evidence="1">
    <location>
        <begin position="7"/>
        <end position="27"/>
    </location>
</feature>
<protein>
    <submittedName>
        <fullName evidence="3">Fermentation-respiration switch protein FrsA, has esterase activity, DUF1100 family</fullName>
    </submittedName>
</protein>
<dbReference type="AlphaFoldDB" id="A0A1H3PSY5"/>
<dbReference type="PANTHER" id="PTHR43358:SF4">
    <property type="entry name" value="ALPHA_BETA HYDROLASE FOLD-1 DOMAIN-CONTAINING PROTEIN"/>
    <property type="match status" value="1"/>
</dbReference>
<dbReference type="InterPro" id="IPR052920">
    <property type="entry name" value="DNA-binding_regulatory"/>
</dbReference>
<dbReference type="Proteomes" id="UP000198640">
    <property type="component" value="Unassembled WGS sequence"/>
</dbReference>
<name>A0A1H3PSY5_9PROT</name>
<keyword evidence="1" id="KW-0472">Membrane</keyword>
<keyword evidence="1" id="KW-0812">Transmembrane</keyword>
<evidence type="ECO:0000313" key="3">
    <source>
        <dbReference type="EMBL" id="SDZ03995.1"/>
    </source>
</evidence>
<dbReference type="STRING" id="44576.SAMN05421881_11103"/>
<proteinExistence type="predicted"/>
<dbReference type="SUPFAM" id="SSF53474">
    <property type="entry name" value="alpha/beta-Hydrolases"/>
    <property type="match status" value="1"/>
</dbReference>
<evidence type="ECO:0000256" key="1">
    <source>
        <dbReference type="SAM" id="Phobius"/>
    </source>
</evidence>
<reference evidence="3 4" key="1">
    <citation type="submission" date="2016-10" db="EMBL/GenBank/DDBJ databases">
        <authorList>
            <person name="de Groot N.N."/>
        </authorList>
    </citation>
    <scope>NUCLEOTIDE SEQUENCE [LARGE SCALE GENOMIC DNA]</scope>
    <source>
        <strain evidence="3 4">Nm1</strain>
    </source>
</reference>
<gene>
    <name evidence="3" type="ORF">SAMN05421881_11103</name>
</gene>
<keyword evidence="1" id="KW-1133">Transmembrane helix</keyword>
<organism evidence="3 4">
    <name type="scientific">Nitrosomonas halophila</name>
    <dbReference type="NCBI Taxonomy" id="44576"/>
    <lineage>
        <taxon>Bacteria</taxon>
        <taxon>Pseudomonadati</taxon>
        <taxon>Pseudomonadota</taxon>
        <taxon>Betaproteobacteria</taxon>
        <taxon>Nitrosomonadales</taxon>
        <taxon>Nitrosomonadaceae</taxon>
        <taxon>Nitrosomonas</taxon>
    </lineage>
</organism>
<sequence length="319" mass="34512">MPRPICILIYFAILAVFAVTGSAIFIGDRLSQSAQRSVGMAPPDLPAESIILCIPPDSVDASAGYISGWLARGTPGMGVVLLLHGVRSDRRQMLGRAIFLFQSGYSVMLIDLPAHGESSGDRITVGYHEANGVRSAVHYLAELFPDEAFAVIAVSLGAAAFMLSQASPAPHAVVLESMYPTIENAIDHRMQQRLGSFGRLLTPLFLWQLPIRWGISPDQLRPIDALPALHSPVLIMSGAEDRHTPVSETQRLFDAANPPKELSIVAGAAHVDLHAFDPKGYESRVSTFLHKYLCNGNCTVKQSDAERCTQACSNQLVVE</sequence>
<feature type="domain" description="AB hydrolase-1" evidence="2">
    <location>
        <begin position="80"/>
        <end position="279"/>
    </location>
</feature>
<evidence type="ECO:0000259" key="2">
    <source>
        <dbReference type="Pfam" id="PF12697"/>
    </source>
</evidence>
<dbReference type="PANTHER" id="PTHR43358">
    <property type="entry name" value="ALPHA/BETA-HYDROLASE"/>
    <property type="match status" value="1"/>
</dbReference>
<dbReference type="InterPro" id="IPR000073">
    <property type="entry name" value="AB_hydrolase_1"/>
</dbReference>
<dbReference type="InterPro" id="IPR029058">
    <property type="entry name" value="AB_hydrolase_fold"/>
</dbReference>
<dbReference type="Gene3D" id="3.40.50.1820">
    <property type="entry name" value="alpha/beta hydrolase"/>
    <property type="match status" value="1"/>
</dbReference>
<dbReference type="Pfam" id="PF12697">
    <property type="entry name" value="Abhydrolase_6"/>
    <property type="match status" value="1"/>
</dbReference>
<dbReference type="EMBL" id="FNOY01000110">
    <property type="protein sequence ID" value="SDZ03995.1"/>
    <property type="molecule type" value="Genomic_DNA"/>
</dbReference>